<dbReference type="EMBL" id="RCUY01000002">
    <property type="protein sequence ID" value="RLP84024.1"/>
    <property type="molecule type" value="Genomic_DNA"/>
</dbReference>
<dbReference type="Proteomes" id="UP000269438">
    <property type="component" value="Unassembled WGS sequence"/>
</dbReference>
<gene>
    <name evidence="2" type="ORF">D9V34_04280</name>
</gene>
<keyword evidence="3" id="KW-1185">Reference proteome</keyword>
<proteinExistence type="predicted"/>
<feature type="transmembrane region" description="Helical" evidence="1">
    <location>
        <begin position="378"/>
        <end position="397"/>
    </location>
</feature>
<evidence type="ECO:0000313" key="2">
    <source>
        <dbReference type="EMBL" id="RLP84024.1"/>
    </source>
</evidence>
<feature type="transmembrane region" description="Helical" evidence="1">
    <location>
        <begin position="347"/>
        <end position="366"/>
    </location>
</feature>
<sequence>MRLWRVMRFLGLGERNVSQSPILSVNRDSDIGIGQSDIEALAARALADVIDKWPQWVHRRVDSVHPLEGERGRLKHSIDCTPVPEPLLAYDQTERVRTDINDVHGLLMVPLAFIAKGPMRHLDAVDAHGNSLPLMGASESNPLMHETVLVLLEASGVRRSDELERIVRVILSDAGMKYSAQVRELCEAGRWNGEQIWAEDIFLSNDVVDLVEKLASSFLLIGLVPARDSGIRQVVKFSYHWVIEEEQSIKARFLNLFVAIGWAEKEIVINMHMPHATASYHLEFQTPPQLDVRSLHLPSSDVPNPVFGPTLDDDSGVPVAHVHGAYGFLPKDDAIVRLAVPWRGLRVVTLFVTSLTALIFFLALFLDGATPTLREVGGNAAALFLAVPAVFISFLASTSENVSTSRVLVPLRIMLMTCALLLFAMAGSLVGKLHLGPLLILWWVGFITSLVLAFLLVSAGLVRRIFNART</sequence>
<evidence type="ECO:0000313" key="3">
    <source>
        <dbReference type="Proteomes" id="UP000269438"/>
    </source>
</evidence>
<comment type="caution">
    <text evidence="2">The sequence shown here is derived from an EMBL/GenBank/DDBJ whole genome shotgun (WGS) entry which is preliminary data.</text>
</comment>
<dbReference type="RefSeq" id="WP_121687644.1">
    <property type="nucleotide sequence ID" value="NZ_RCUY01000002.1"/>
</dbReference>
<reference evidence="2 3" key="1">
    <citation type="submission" date="2018-10" db="EMBL/GenBank/DDBJ databases">
        <authorList>
            <person name="Li J."/>
        </authorList>
    </citation>
    <scope>NUCLEOTIDE SEQUENCE [LARGE SCALE GENOMIC DNA]</scope>
    <source>
        <strain evidence="2 3">JCM 11654</strain>
    </source>
</reference>
<dbReference type="OrthoDB" id="5091530at2"/>
<evidence type="ECO:0000256" key="1">
    <source>
        <dbReference type="SAM" id="Phobius"/>
    </source>
</evidence>
<organism evidence="2 3">
    <name type="scientific">Mycetocola lacteus</name>
    <dbReference type="NCBI Taxonomy" id="76637"/>
    <lineage>
        <taxon>Bacteria</taxon>
        <taxon>Bacillati</taxon>
        <taxon>Actinomycetota</taxon>
        <taxon>Actinomycetes</taxon>
        <taxon>Micrococcales</taxon>
        <taxon>Microbacteriaceae</taxon>
        <taxon>Mycetocola</taxon>
    </lineage>
</organism>
<keyword evidence="1" id="KW-0812">Transmembrane</keyword>
<feature type="transmembrane region" description="Helical" evidence="1">
    <location>
        <begin position="440"/>
        <end position="462"/>
    </location>
</feature>
<accession>A0A3L7AV17</accession>
<protein>
    <submittedName>
        <fullName evidence="2">Uncharacterized protein</fullName>
    </submittedName>
</protein>
<feature type="transmembrane region" description="Helical" evidence="1">
    <location>
        <begin position="409"/>
        <end position="428"/>
    </location>
</feature>
<keyword evidence="1" id="KW-1133">Transmembrane helix</keyword>
<name>A0A3L7AV17_9MICO</name>
<dbReference type="AlphaFoldDB" id="A0A3L7AV17"/>
<keyword evidence="1" id="KW-0472">Membrane</keyword>